<name>A0A0D6PM84_9PROT</name>
<comment type="caution">
    <text evidence="2">The sequence shown here is derived from an EMBL/GenBank/DDBJ whole genome shotgun (WGS) entry which is preliminary data.</text>
</comment>
<protein>
    <recommendedName>
        <fullName evidence="4">Copper chaperone PCu(A)C</fullName>
    </recommendedName>
</protein>
<sequence>MKHSLVLLAVPCLLAAAAPAYAQLSVSNAWIRYLLPSVPAGGYMTLHNDSESDAILTGASSPDCGTLMLHKSEDKSGTEMMVKVDSIKVPAHGEVKFEQGGYHLMCMKPNMKLDERVPVTLKFKDGTALLLTMPVYGPAGPSGQ</sequence>
<feature type="chain" id="PRO_5010303138" description="Copper chaperone PCu(A)C" evidence="1">
    <location>
        <begin position="23"/>
        <end position="144"/>
    </location>
</feature>
<dbReference type="EMBL" id="BANC01000124">
    <property type="protein sequence ID" value="GAN81909.1"/>
    <property type="molecule type" value="Genomic_DNA"/>
</dbReference>
<keyword evidence="1" id="KW-0732">Signal</keyword>
<evidence type="ECO:0000256" key="1">
    <source>
        <dbReference type="SAM" id="SignalP"/>
    </source>
</evidence>
<dbReference type="InterPro" id="IPR036182">
    <property type="entry name" value="PCuAC_sf"/>
</dbReference>
<dbReference type="InterPro" id="IPR058248">
    <property type="entry name" value="Lxx211020-like"/>
</dbReference>
<evidence type="ECO:0008006" key="4">
    <source>
        <dbReference type="Google" id="ProtNLM"/>
    </source>
</evidence>
<organism evidence="2 3">
    <name type="scientific">Acidocella aminolytica 101 = DSM 11237</name>
    <dbReference type="NCBI Taxonomy" id="1120923"/>
    <lineage>
        <taxon>Bacteria</taxon>
        <taxon>Pseudomonadati</taxon>
        <taxon>Pseudomonadota</taxon>
        <taxon>Alphaproteobacteria</taxon>
        <taxon>Acetobacterales</taxon>
        <taxon>Acidocellaceae</taxon>
        <taxon>Acidocella</taxon>
    </lineage>
</organism>
<accession>A0A0D6PM84</accession>
<evidence type="ECO:0000313" key="2">
    <source>
        <dbReference type="EMBL" id="GAN81909.1"/>
    </source>
</evidence>
<dbReference type="Gene3D" id="2.60.40.1890">
    <property type="entry name" value="PCu(A)C copper chaperone"/>
    <property type="match status" value="1"/>
</dbReference>
<dbReference type="AlphaFoldDB" id="A0A0D6PM84"/>
<keyword evidence="3" id="KW-1185">Reference proteome</keyword>
<dbReference type="STRING" id="1120923.SAMN02746095_02465"/>
<dbReference type="InterPro" id="IPR007410">
    <property type="entry name" value="LpqE-like"/>
</dbReference>
<dbReference type="OrthoDB" id="7261436at2"/>
<dbReference type="Proteomes" id="UP000032668">
    <property type="component" value="Unassembled WGS sequence"/>
</dbReference>
<dbReference type="PANTHER" id="PTHR36302:SF1">
    <property type="entry name" value="COPPER CHAPERONE PCU(A)C"/>
    <property type="match status" value="1"/>
</dbReference>
<dbReference type="Pfam" id="PF04314">
    <property type="entry name" value="PCuAC"/>
    <property type="match status" value="1"/>
</dbReference>
<reference evidence="2 3" key="1">
    <citation type="submission" date="2012-11" db="EMBL/GenBank/DDBJ databases">
        <title>Whole genome sequence of Acidocella aminolytica 101 = DSM 11237.</title>
        <authorList>
            <person name="Azuma Y."/>
            <person name="Higashiura N."/>
            <person name="Hirakawa H."/>
            <person name="Matsushita K."/>
        </authorList>
    </citation>
    <scope>NUCLEOTIDE SEQUENCE [LARGE SCALE GENOMIC DNA]</scope>
    <source>
        <strain evidence="3">101 / DSM 11237</strain>
    </source>
</reference>
<proteinExistence type="predicted"/>
<dbReference type="SUPFAM" id="SSF110087">
    <property type="entry name" value="DR1885-like metal-binding protein"/>
    <property type="match status" value="1"/>
</dbReference>
<dbReference type="RefSeq" id="WP_048880289.1">
    <property type="nucleotide sequence ID" value="NZ_BANC01000124.1"/>
</dbReference>
<dbReference type="PANTHER" id="PTHR36302">
    <property type="entry name" value="BLR7088 PROTEIN"/>
    <property type="match status" value="1"/>
</dbReference>
<feature type="signal peptide" evidence="1">
    <location>
        <begin position="1"/>
        <end position="22"/>
    </location>
</feature>
<evidence type="ECO:0000313" key="3">
    <source>
        <dbReference type="Proteomes" id="UP000032668"/>
    </source>
</evidence>
<gene>
    <name evidence="2" type="ORF">Aam_126_038</name>
</gene>